<proteinExistence type="predicted"/>
<evidence type="ECO:0000313" key="2">
    <source>
        <dbReference type="EMBL" id="KUI62914.1"/>
    </source>
</evidence>
<name>A0A194VGB2_CYTMA</name>
<dbReference type="AlphaFoldDB" id="A0A194VGB2"/>
<reference evidence="3" key="1">
    <citation type="submission" date="2014-12" db="EMBL/GenBank/DDBJ databases">
        <title>Genome Sequence of Valsa Canker Pathogens Uncovers a Specific Adaption of Colonization on Woody Bark.</title>
        <authorList>
            <person name="Yin Z."/>
            <person name="Liu H."/>
            <person name="Gao X."/>
            <person name="Li Z."/>
            <person name="Song N."/>
            <person name="Ke X."/>
            <person name="Dai Q."/>
            <person name="Wu Y."/>
            <person name="Sun Y."/>
            <person name="Xu J.-R."/>
            <person name="Kang Z.K."/>
            <person name="Wang L."/>
            <person name="Huang L."/>
        </authorList>
    </citation>
    <scope>NUCLEOTIDE SEQUENCE [LARGE SCALE GENOMIC DNA]</scope>
    <source>
        <strain evidence="3">SXYL134</strain>
    </source>
</reference>
<sequence length="438" mass="48023">MSQLLQALYCLLRHALFHTNHHIHPLSTRPDTHPRRIQRLLRAQPSNDLPQQRLHVSLRLHEPAHDTKHAMQRVVAHVGDETGDDSMVGPLAGRVDVRVVLRVEREVGPAVLQREAAPLGDDTRAEAAVVGVDEGDGVALGVRHGEVDRVAALQRRAAVPHVPGRGPRRVEELGPLGEVRRGDELRGGHLHGVGVRDEPAGVGEGEPQGLDDGVQLLDDAQRHQRHDALPVGRVLPQLDARAVAALRRAVLGVPVGLPLDPLLPAAEPLARELQRYGLYGLASQLKMVRQVVQLQVPAQILHHLDQLRRDAARVEALLPLRSQRPERRGQGRILHDLARPRRAEPIAHARLRLEHLVEVRARLADQPLAAAPRVGRELADGEPLLAEPDGRREDLLHADPAAAEPLHRPRSLRICASVHLAPDRPEPLSAETLDVAAS</sequence>
<dbReference type="Proteomes" id="UP000078576">
    <property type="component" value="Unassembled WGS sequence"/>
</dbReference>
<feature type="region of interest" description="Disordered" evidence="1">
    <location>
        <begin position="180"/>
        <end position="203"/>
    </location>
</feature>
<accession>A0A194VGB2</accession>
<protein>
    <submittedName>
        <fullName evidence="2">Uncharacterized protein</fullName>
    </submittedName>
</protein>
<dbReference type="EMBL" id="KN714843">
    <property type="protein sequence ID" value="KUI62914.1"/>
    <property type="molecule type" value="Genomic_DNA"/>
</dbReference>
<organism evidence="2 3">
    <name type="scientific">Cytospora mali</name>
    <name type="common">Apple Valsa canker fungus</name>
    <name type="synonym">Valsa mali</name>
    <dbReference type="NCBI Taxonomy" id="578113"/>
    <lineage>
        <taxon>Eukaryota</taxon>
        <taxon>Fungi</taxon>
        <taxon>Dikarya</taxon>
        <taxon>Ascomycota</taxon>
        <taxon>Pezizomycotina</taxon>
        <taxon>Sordariomycetes</taxon>
        <taxon>Sordariomycetidae</taxon>
        <taxon>Diaporthales</taxon>
        <taxon>Cytosporaceae</taxon>
        <taxon>Cytospora</taxon>
    </lineage>
</organism>
<evidence type="ECO:0000313" key="3">
    <source>
        <dbReference type="Proteomes" id="UP000078576"/>
    </source>
</evidence>
<evidence type="ECO:0000256" key="1">
    <source>
        <dbReference type="SAM" id="MobiDB-lite"/>
    </source>
</evidence>
<keyword evidence="3" id="KW-1185">Reference proteome</keyword>
<gene>
    <name evidence="2" type="ORF">VP1G_11459</name>
</gene>